<feature type="transmembrane region" description="Helical" evidence="1">
    <location>
        <begin position="49"/>
        <end position="72"/>
    </location>
</feature>
<evidence type="ECO:0000256" key="1">
    <source>
        <dbReference type="SAM" id="Phobius"/>
    </source>
</evidence>
<keyword evidence="1" id="KW-1133">Transmembrane helix</keyword>
<sequence length="77" mass="8312">MDESFVTIATIFLTLVGAGCLYSVYADLKHDRGQMAHELHDYSRKELPLNFWLGVASKGAGAVVAVALIIWLGTTSA</sequence>
<feature type="transmembrane region" description="Helical" evidence="1">
    <location>
        <begin position="6"/>
        <end position="28"/>
    </location>
</feature>
<proteinExistence type="predicted"/>
<keyword evidence="1" id="KW-0812">Transmembrane</keyword>
<dbReference type="EMBL" id="BMID01000001">
    <property type="protein sequence ID" value="GGA08769.1"/>
    <property type="molecule type" value="Genomic_DNA"/>
</dbReference>
<comment type="caution">
    <text evidence="2">The sequence shown here is derived from an EMBL/GenBank/DDBJ whole genome shotgun (WGS) entry which is preliminary data.</text>
</comment>
<keyword evidence="3" id="KW-1185">Reference proteome</keyword>
<organism evidence="2 3">
    <name type="scientific">Blastomonas marina</name>
    <dbReference type="NCBI Taxonomy" id="1867408"/>
    <lineage>
        <taxon>Bacteria</taxon>
        <taxon>Pseudomonadati</taxon>
        <taxon>Pseudomonadota</taxon>
        <taxon>Alphaproteobacteria</taxon>
        <taxon>Sphingomonadales</taxon>
        <taxon>Sphingomonadaceae</taxon>
        <taxon>Blastomonas</taxon>
    </lineage>
</organism>
<gene>
    <name evidence="2" type="ORF">GCM10010923_18760</name>
</gene>
<protein>
    <submittedName>
        <fullName evidence="2">Uncharacterized protein</fullName>
    </submittedName>
</protein>
<dbReference type="Proteomes" id="UP000603317">
    <property type="component" value="Unassembled WGS sequence"/>
</dbReference>
<evidence type="ECO:0000313" key="2">
    <source>
        <dbReference type="EMBL" id="GGA08769.1"/>
    </source>
</evidence>
<keyword evidence="1" id="KW-0472">Membrane</keyword>
<reference evidence="3" key="1">
    <citation type="journal article" date="2019" name="Int. J. Syst. Evol. Microbiol.">
        <title>The Global Catalogue of Microorganisms (GCM) 10K type strain sequencing project: providing services to taxonomists for standard genome sequencing and annotation.</title>
        <authorList>
            <consortium name="The Broad Institute Genomics Platform"/>
            <consortium name="The Broad Institute Genome Sequencing Center for Infectious Disease"/>
            <person name="Wu L."/>
            <person name="Ma J."/>
        </authorList>
    </citation>
    <scope>NUCLEOTIDE SEQUENCE [LARGE SCALE GENOMIC DNA]</scope>
    <source>
        <strain evidence="3">CGMCC 1.15297</strain>
    </source>
</reference>
<name>A0ABQ1FEM0_9SPHN</name>
<accession>A0ABQ1FEM0</accession>
<evidence type="ECO:0000313" key="3">
    <source>
        <dbReference type="Proteomes" id="UP000603317"/>
    </source>
</evidence>
<dbReference type="RefSeq" id="WP_188642447.1">
    <property type="nucleotide sequence ID" value="NZ_BMID01000001.1"/>
</dbReference>